<reference evidence="2 3" key="1">
    <citation type="journal article" date="2018" name="Sci. Rep.">
        <title>Genomic signatures of local adaptation to the degree of environmental predictability in rotifers.</title>
        <authorList>
            <person name="Franch-Gras L."/>
            <person name="Hahn C."/>
            <person name="Garcia-Roger E.M."/>
            <person name="Carmona M.J."/>
            <person name="Serra M."/>
            <person name="Gomez A."/>
        </authorList>
    </citation>
    <scope>NUCLEOTIDE SEQUENCE [LARGE SCALE GENOMIC DNA]</scope>
    <source>
        <strain evidence="2">HYR1</strain>
    </source>
</reference>
<proteinExistence type="predicted"/>
<dbReference type="Proteomes" id="UP000276133">
    <property type="component" value="Unassembled WGS sequence"/>
</dbReference>
<accession>A0A3M7P9N3</accession>
<keyword evidence="1" id="KW-0732">Signal</keyword>
<evidence type="ECO:0000313" key="3">
    <source>
        <dbReference type="Proteomes" id="UP000276133"/>
    </source>
</evidence>
<evidence type="ECO:0000313" key="2">
    <source>
        <dbReference type="EMBL" id="RMZ95801.1"/>
    </source>
</evidence>
<keyword evidence="3" id="KW-1185">Reference proteome</keyword>
<feature type="signal peptide" evidence="1">
    <location>
        <begin position="1"/>
        <end position="16"/>
    </location>
</feature>
<feature type="chain" id="PRO_5017928676" evidence="1">
    <location>
        <begin position="17"/>
        <end position="133"/>
    </location>
</feature>
<gene>
    <name evidence="2" type="ORF">BpHYR1_045097</name>
</gene>
<protein>
    <submittedName>
        <fullName evidence="2">Uncharacterized protein</fullName>
    </submittedName>
</protein>
<comment type="caution">
    <text evidence="2">The sequence shown here is derived from an EMBL/GenBank/DDBJ whole genome shotgun (WGS) entry which is preliminary data.</text>
</comment>
<sequence length="133" mass="14957">MISLITLSNALLASIAQNFNVGEHVIIVSTKDTHDHGTSPKKLKKMELRRKIGLKASMSDTKPRKILSEINADFDDETLANSASYDADRQFINRIKKKNNPIIHHILTTNLIDAILIYSQFHLSISISSIEIF</sequence>
<name>A0A3M7P9N3_BRAPC</name>
<dbReference type="AlphaFoldDB" id="A0A3M7P9N3"/>
<evidence type="ECO:0000256" key="1">
    <source>
        <dbReference type="SAM" id="SignalP"/>
    </source>
</evidence>
<dbReference type="EMBL" id="REGN01012337">
    <property type="protein sequence ID" value="RMZ95801.1"/>
    <property type="molecule type" value="Genomic_DNA"/>
</dbReference>
<organism evidence="2 3">
    <name type="scientific">Brachionus plicatilis</name>
    <name type="common">Marine rotifer</name>
    <name type="synonym">Brachionus muelleri</name>
    <dbReference type="NCBI Taxonomy" id="10195"/>
    <lineage>
        <taxon>Eukaryota</taxon>
        <taxon>Metazoa</taxon>
        <taxon>Spiralia</taxon>
        <taxon>Gnathifera</taxon>
        <taxon>Rotifera</taxon>
        <taxon>Eurotatoria</taxon>
        <taxon>Monogononta</taxon>
        <taxon>Pseudotrocha</taxon>
        <taxon>Ploima</taxon>
        <taxon>Brachionidae</taxon>
        <taxon>Brachionus</taxon>
    </lineage>
</organism>